<evidence type="ECO:0000313" key="4">
    <source>
        <dbReference type="Proteomes" id="UP000586095"/>
    </source>
</evidence>
<feature type="domain" description="NIPSNAP" evidence="2">
    <location>
        <begin position="3"/>
        <end position="103"/>
    </location>
</feature>
<name>A0A852RG57_9MICO</name>
<comment type="similarity">
    <text evidence="1">Belongs to the NipSnap family.</text>
</comment>
<dbReference type="InterPro" id="IPR051557">
    <property type="entry name" value="NipSnap_domain"/>
</dbReference>
<dbReference type="Gene3D" id="3.30.70.100">
    <property type="match status" value="1"/>
</dbReference>
<dbReference type="PANTHER" id="PTHR21017:SF17">
    <property type="entry name" value="PROTEIN NIPSNAP"/>
    <property type="match status" value="1"/>
</dbReference>
<reference evidence="3 4" key="1">
    <citation type="submission" date="2020-07" db="EMBL/GenBank/DDBJ databases">
        <title>Sequencing the genomes of 1000 actinobacteria strains.</title>
        <authorList>
            <person name="Klenk H.-P."/>
        </authorList>
    </citation>
    <scope>NUCLEOTIDE SEQUENCE [LARGE SCALE GENOMIC DNA]</scope>
    <source>
        <strain evidence="3 4">DSM 17380</strain>
    </source>
</reference>
<protein>
    <recommendedName>
        <fullName evidence="2">NIPSNAP domain-containing protein</fullName>
    </recommendedName>
</protein>
<proteinExistence type="inferred from homology"/>
<dbReference type="SUPFAM" id="SSF54909">
    <property type="entry name" value="Dimeric alpha+beta barrel"/>
    <property type="match status" value="1"/>
</dbReference>
<dbReference type="InterPro" id="IPR011008">
    <property type="entry name" value="Dimeric_a/b-barrel"/>
</dbReference>
<dbReference type="InterPro" id="IPR012577">
    <property type="entry name" value="NIPSNAP"/>
</dbReference>
<dbReference type="Proteomes" id="UP000586095">
    <property type="component" value="Unassembled WGS sequence"/>
</dbReference>
<dbReference type="EMBL" id="JACCBD010000001">
    <property type="protein sequence ID" value="NYD28336.1"/>
    <property type="molecule type" value="Genomic_DNA"/>
</dbReference>
<evidence type="ECO:0000256" key="1">
    <source>
        <dbReference type="ARBA" id="ARBA00005291"/>
    </source>
</evidence>
<dbReference type="Pfam" id="PF07978">
    <property type="entry name" value="NIPSNAP"/>
    <property type="match status" value="1"/>
</dbReference>
<comment type="caution">
    <text evidence="3">The sequence shown here is derived from an EMBL/GenBank/DDBJ whole genome shotgun (WGS) entry which is preliminary data.</text>
</comment>
<gene>
    <name evidence="3" type="ORF">BJ960_003139</name>
</gene>
<organism evidence="3 4">
    <name type="scientific">Leucobacter aridicollis</name>
    <dbReference type="NCBI Taxonomy" id="283878"/>
    <lineage>
        <taxon>Bacteria</taxon>
        <taxon>Bacillati</taxon>
        <taxon>Actinomycetota</taxon>
        <taxon>Actinomycetes</taxon>
        <taxon>Micrococcales</taxon>
        <taxon>Microbacteriaceae</taxon>
        <taxon>Leucobacter</taxon>
    </lineage>
</organism>
<dbReference type="PANTHER" id="PTHR21017">
    <property type="entry name" value="NIPSNAP-RELATED"/>
    <property type="match status" value="1"/>
</dbReference>
<evidence type="ECO:0000313" key="3">
    <source>
        <dbReference type="EMBL" id="NYD28336.1"/>
    </source>
</evidence>
<sequence length="130" mass="14636">MIVEMRTYDINPGIPMAEFLANYERLGLPAQKRILEGFLGYFTTEFGTQNQVRHFWAFTDLNDRAARRAALAADPEWQACIDVVRPMIVRWDNTIMTPTSFSPIRELPVAPVDELTAFNFGLAGQAGDPA</sequence>
<keyword evidence="4" id="KW-1185">Reference proteome</keyword>
<evidence type="ECO:0000259" key="2">
    <source>
        <dbReference type="Pfam" id="PF07978"/>
    </source>
</evidence>
<dbReference type="RefSeq" id="WP_185987991.1">
    <property type="nucleotide sequence ID" value="NZ_BAAALZ010000004.1"/>
</dbReference>
<dbReference type="AlphaFoldDB" id="A0A852RG57"/>
<accession>A0A852RG57</accession>